<keyword evidence="2" id="KW-0067">ATP-binding</keyword>
<organism evidence="2 3">
    <name type="scientific">Niallia oryzisoli</name>
    <dbReference type="NCBI Taxonomy" id="1737571"/>
    <lineage>
        <taxon>Bacteria</taxon>
        <taxon>Bacillati</taxon>
        <taxon>Bacillota</taxon>
        <taxon>Bacilli</taxon>
        <taxon>Bacillales</taxon>
        <taxon>Bacillaceae</taxon>
        <taxon>Niallia</taxon>
    </lineage>
</organism>
<protein>
    <submittedName>
        <fullName evidence="2">Bacitracin ABC transporter ATP-binding protein</fullName>
    </submittedName>
</protein>
<evidence type="ECO:0000256" key="1">
    <source>
        <dbReference type="SAM" id="MobiDB-lite"/>
    </source>
</evidence>
<dbReference type="RefSeq" id="WP_338447993.1">
    <property type="nucleotide sequence ID" value="NZ_CP137640.1"/>
</dbReference>
<sequence>MYKDNKDNKPLFSDEFLEELAKDINELYGSHPDKDAEEAQEPFEKNEGTA</sequence>
<reference evidence="2 3" key="1">
    <citation type="submission" date="2023-10" db="EMBL/GenBank/DDBJ databases">
        <title>Niallia locisalis sp.nov. isolated from a salt pond sample.</title>
        <authorList>
            <person name="Li X.-J."/>
            <person name="Dong L."/>
        </authorList>
    </citation>
    <scope>NUCLEOTIDE SEQUENCE [LARGE SCALE GENOMIC DNA]</scope>
    <source>
        <strain evidence="2 3">DSM 29761</strain>
    </source>
</reference>
<gene>
    <name evidence="2" type="ORF">R4Z09_17285</name>
</gene>
<evidence type="ECO:0000313" key="3">
    <source>
        <dbReference type="Proteomes" id="UP001357223"/>
    </source>
</evidence>
<proteinExistence type="predicted"/>
<dbReference type="GO" id="GO:0005524">
    <property type="term" value="F:ATP binding"/>
    <property type="evidence" value="ECO:0007669"/>
    <property type="project" value="UniProtKB-KW"/>
</dbReference>
<dbReference type="Proteomes" id="UP001357223">
    <property type="component" value="Chromosome"/>
</dbReference>
<evidence type="ECO:0000313" key="2">
    <source>
        <dbReference type="EMBL" id="WVX79059.1"/>
    </source>
</evidence>
<name>A0ABZ2C6J4_9BACI</name>
<dbReference type="EMBL" id="CP137640">
    <property type="protein sequence ID" value="WVX79059.1"/>
    <property type="molecule type" value="Genomic_DNA"/>
</dbReference>
<feature type="region of interest" description="Disordered" evidence="1">
    <location>
        <begin position="27"/>
        <end position="50"/>
    </location>
</feature>
<keyword evidence="2" id="KW-0547">Nucleotide-binding</keyword>
<accession>A0ABZ2C6J4</accession>
<keyword evidence="3" id="KW-1185">Reference proteome</keyword>